<accession>A0A154BRB1</accession>
<protein>
    <submittedName>
        <fullName evidence="1">Uncharacterized protein</fullName>
    </submittedName>
</protein>
<dbReference type="Proteomes" id="UP000076268">
    <property type="component" value="Unassembled WGS sequence"/>
</dbReference>
<gene>
    <name evidence="1" type="ORF">AXX12_08570</name>
</gene>
<dbReference type="STRING" id="1794912.AXX12_08570"/>
<evidence type="ECO:0000313" key="1">
    <source>
        <dbReference type="EMBL" id="KYZ76476.1"/>
    </source>
</evidence>
<dbReference type="AlphaFoldDB" id="A0A154BRB1"/>
<dbReference type="EMBL" id="LSGP01000017">
    <property type="protein sequence ID" value="KYZ76476.1"/>
    <property type="molecule type" value="Genomic_DNA"/>
</dbReference>
<organism evidence="1 2">
    <name type="scientific">Anaerosporomusa subterranea</name>
    <dbReference type="NCBI Taxonomy" id="1794912"/>
    <lineage>
        <taxon>Bacteria</taxon>
        <taxon>Bacillati</taxon>
        <taxon>Bacillota</taxon>
        <taxon>Negativicutes</taxon>
        <taxon>Acetonemataceae</taxon>
        <taxon>Anaerosporomusa</taxon>
    </lineage>
</organism>
<name>A0A154BRB1_ANASB</name>
<keyword evidence="2" id="KW-1185">Reference proteome</keyword>
<sequence>MIAQITLTPGQAKVIIAAAILKLPAVEYALQHGKVVLKSGTTVAYIAKTLGVPQMRLGGRFVPGGARTAPTQAKAPHIVVIENGDWRAIDTSLTEELLTLQSSDVFITGANAIDQHGVAGLLAGLEGGSAAGNALGILWSEGIQTIIAAGLEKLIPGSIIENCKLAGRKRIEKSMGMAVGVLPLTGKIITEKEAIEALTGVKATVIAAGGILGAEGATTMLIEGSATQIELVFSLILPIDSSSFHCHPDSLISCQHGGVACSKHLACVYKDNHSTF</sequence>
<proteinExistence type="predicted"/>
<dbReference type="RefSeq" id="WP_066242015.1">
    <property type="nucleotide sequence ID" value="NZ_LSGP01000017.1"/>
</dbReference>
<reference evidence="1 2" key="1">
    <citation type="submission" date="2016-02" db="EMBL/GenBank/DDBJ databases">
        <title>Anaerosporomusa subterraneum gen. nov., sp. nov., a spore-forming obligate anaerobe isolated from saprolite.</title>
        <authorList>
            <person name="Choi J.K."/>
            <person name="Shah M."/>
            <person name="Yee N."/>
        </authorList>
    </citation>
    <scope>NUCLEOTIDE SEQUENCE [LARGE SCALE GENOMIC DNA]</scope>
    <source>
        <strain evidence="1 2">RU4</strain>
    </source>
</reference>
<comment type="caution">
    <text evidence="1">The sequence shown here is derived from an EMBL/GenBank/DDBJ whole genome shotgun (WGS) entry which is preliminary data.</text>
</comment>
<dbReference type="OrthoDB" id="5372599at2"/>
<evidence type="ECO:0000313" key="2">
    <source>
        <dbReference type="Proteomes" id="UP000076268"/>
    </source>
</evidence>